<evidence type="ECO:0000256" key="8">
    <source>
        <dbReference type="SAM" id="Phobius"/>
    </source>
</evidence>
<evidence type="ECO:0000256" key="9">
    <source>
        <dbReference type="SAM" id="SignalP"/>
    </source>
</evidence>
<dbReference type="SUPFAM" id="SSF49452">
    <property type="entry name" value="Starch-binding domain-like"/>
    <property type="match status" value="1"/>
</dbReference>
<accession>A0A7M5UF63</accession>
<comment type="similarity">
    <text evidence="2">Belongs to the EMC7 family.</text>
</comment>
<evidence type="ECO:0000313" key="12">
    <source>
        <dbReference type="Proteomes" id="UP000594262"/>
    </source>
</evidence>
<evidence type="ECO:0000259" key="10">
    <source>
        <dbReference type="Pfam" id="PF09430"/>
    </source>
</evidence>
<sequence length="234" mass="26401">MAAKFSTISFVFFLLFQTSNCNESESSPLLFKIEGKVSVSKDRSRPTDWQSETSILVDSGAYKGFLKSDGTFVINNIPSGSYIVEVASANYLFDRFRVDINKGGKIRARQLNLLQPKAVHVVPYPLRFVASKPAPFFEIRETMKVTDFLFNPMVIMMVLPLIFVVIMPKMMSMADPEAQKEMQEQMGKYNQPQIPELSEMFSNMFAGGAEKKRTKPSLASSDRGPAKRSTKRPR</sequence>
<reference evidence="11" key="1">
    <citation type="submission" date="2021-01" db="UniProtKB">
        <authorList>
            <consortium name="EnsemblMetazoa"/>
        </authorList>
    </citation>
    <scope>IDENTIFICATION</scope>
</reference>
<evidence type="ECO:0000256" key="4">
    <source>
        <dbReference type="ARBA" id="ARBA00022729"/>
    </source>
</evidence>
<keyword evidence="6 8" id="KW-0472">Membrane</keyword>
<keyword evidence="12" id="KW-1185">Reference proteome</keyword>
<feature type="signal peptide" evidence="9">
    <location>
        <begin position="1"/>
        <end position="21"/>
    </location>
</feature>
<feature type="domain" description="ER membrane protein complex subunit 7 beta-sandwich" evidence="10">
    <location>
        <begin position="46"/>
        <end position="156"/>
    </location>
</feature>
<proteinExistence type="inferred from homology"/>
<evidence type="ECO:0000256" key="6">
    <source>
        <dbReference type="ARBA" id="ARBA00023136"/>
    </source>
</evidence>
<dbReference type="PANTHER" id="PTHR13605:SF4">
    <property type="entry name" value="ER MEMBRANE PROTEIN COMPLEX SUBUNIT 7"/>
    <property type="match status" value="1"/>
</dbReference>
<dbReference type="PANTHER" id="PTHR13605">
    <property type="entry name" value="ER MEMBRANE PROTEIN COMPLEX SUBUNIT 7"/>
    <property type="match status" value="1"/>
</dbReference>
<dbReference type="EnsemblMetazoa" id="CLYHEMT000376.1">
    <property type="protein sequence ID" value="CLYHEMP000376.1"/>
    <property type="gene ID" value="CLYHEMG000376"/>
</dbReference>
<evidence type="ECO:0000256" key="1">
    <source>
        <dbReference type="ARBA" id="ARBA00004167"/>
    </source>
</evidence>
<keyword evidence="5 8" id="KW-1133">Transmembrane helix</keyword>
<dbReference type="AlphaFoldDB" id="A0A7M5UF63"/>
<evidence type="ECO:0000256" key="2">
    <source>
        <dbReference type="ARBA" id="ARBA00008880"/>
    </source>
</evidence>
<organism evidence="11 12">
    <name type="scientific">Clytia hemisphaerica</name>
    <dbReference type="NCBI Taxonomy" id="252671"/>
    <lineage>
        <taxon>Eukaryota</taxon>
        <taxon>Metazoa</taxon>
        <taxon>Cnidaria</taxon>
        <taxon>Hydrozoa</taxon>
        <taxon>Hydroidolina</taxon>
        <taxon>Leptothecata</taxon>
        <taxon>Obeliida</taxon>
        <taxon>Clytiidae</taxon>
        <taxon>Clytia</taxon>
    </lineage>
</organism>
<protein>
    <recommendedName>
        <fullName evidence="10">ER membrane protein complex subunit 7 beta-sandwich domain-containing protein</fullName>
    </recommendedName>
</protein>
<feature type="region of interest" description="Disordered" evidence="7">
    <location>
        <begin position="205"/>
        <end position="234"/>
    </location>
</feature>
<dbReference type="InterPro" id="IPR013784">
    <property type="entry name" value="Carb-bd-like_fold"/>
</dbReference>
<feature type="transmembrane region" description="Helical" evidence="8">
    <location>
        <begin position="148"/>
        <end position="167"/>
    </location>
</feature>
<dbReference type="InterPro" id="IPR019008">
    <property type="entry name" value="Beta_sandwich_EMC7"/>
</dbReference>
<feature type="chain" id="PRO_5029612992" description="ER membrane protein complex subunit 7 beta-sandwich domain-containing protein" evidence="9">
    <location>
        <begin position="22"/>
        <end position="234"/>
    </location>
</feature>
<dbReference type="GO" id="GO:0072546">
    <property type="term" value="C:EMC complex"/>
    <property type="evidence" value="ECO:0007669"/>
    <property type="project" value="TreeGrafter"/>
</dbReference>
<evidence type="ECO:0000256" key="3">
    <source>
        <dbReference type="ARBA" id="ARBA00022692"/>
    </source>
</evidence>
<dbReference type="Pfam" id="PF09430">
    <property type="entry name" value="EMC7_beta-sandw"/>
    <property type="match status" value="1"/>
</dbReference>
<evidence type="ECO:0000313" key="11">
    <source>
        <dbReference type="EnsemblMetazoa" id="CLYHEMP000376.1"/>
    </source>
</evidence>
<evidence type="ECO:0000256" key="5">
    <source>
        <dbReference type="ARBA" id="ARBA00022989"/>
    </source>
</evidence>
<comment type="subcellular location">
    <subcellularLocation>
        <location evidence="1">Membrane</location>
        <topology evidence="1">Single-pass membrane protein</topology>
    </subcellularLocation>
</comment>
<name>A0A7M5UF63_9CNID</name>
<evidence type="ECO:0000256" key="7">
    <source>
        <dbReference type="SAM" id="MobiDB-lite"/>
    </source>
</evidence>
<dbReference type="InterPro" id="IPR039163">
    <property type="entry name" value="EMC7"/>
</dbReference>
<dbReference type="Proteomes" id="UP000594262">
    <property type="component" value="Unplaced"/>
</dbReference>
<keyword evidence="4 9" id="KW-0732">Signal</keyword>
<dbReference type="GO" id="GO:0030246">
    <property type="term" value="F:carbohydrate binding"/>
    <property type="evidence" value="ECO:0007669"/>
    <property type="project" value="InterPro"/>
</dbReference>
<dbReference type="OrthoDB" id="27095at2759"/>
<keyword evidence="3 8" id="KW-0812">Transmembrane</keyword>